<dbReference type="EMBL" id="JAAARO010000018">
    <property type="protein sequence ID" value="KAF5731379.1"/>
    <property type="molecule type" value="Genomic_DNA"/>
</dbReference>
<sequence>MDSRRSRHSDRLGGCEFCNVKKVSTGVVTYKEVLTELMNSLEAMKFSEAGSSPSASMTPNNNRNVNNAPWPDVSFNAEDQQQFILSPSTPSPYGSGNLFHEDYYSSKGNVTAADLDKMNDNSTAFGGPADPDIGWVNELLL</sequence>
<keyword evidence="3" id="KW-1185">Reference proteome</keyword>
<reference evidence="2 3" key="1">
    <citation type="journal article" date="2020" name="Nat. Commun.">
        <title>Genome of Tripterygium wilfordii and identification of cytochrome P450 involved in triptolide biosynthesis.</title>
        <authorList>
            <person name="Tu L."/>
            <person name="Su P."/>
            <person name="Zhang Z."/>
            <person name="Gao L."/>
            <person name="Wang J."/>
            <person name="Hu T."/>
            <person name="Zhou J."/>
            <person name="Zhang Y."/>
            <person name="Zhao Y."/>
            <person name="Liu Y."/>
            <person name="Song Y."/>
            <person name="Tong Y."/>
            <person name="Lu Y."/>
            <person name="Yang J."/>
            <person name="Xu C."/>
            <person name="Jia M."/>
            <person name="Peters R.J."/>
            <person name="Huang L."/>
            <person name="Gao W."/>
        </authorList>
    </citation>
    <scope>NUCLEOTIDE SEQUENCE [LARGE SCALE GENOMIC DNA]</scope>
    <source>
        <strain evidence="3">cv. XIE 37</strain>
        <tissue evidence="2">Leaf</tissue>
    </source>
</reference>
<protein>
    <submittedName>
        <fullName evidence="2">Zinc finger family protein</fullName>
    </submittedName>
</protein>
<name>A0A7J7CB90_TRIWF</name>
<comment type="caution">
    <text evidence="2">The sequence shown here is derived from an EMBL/GenBank/DDBJ whole genome shotgun (WGS) entry which is preliminary data.</text>
</comment>
<evidence type="ECO:0000256" key="1">
    <source>
        <dbReference type="SAM" id="MobiDB-lite"/>
    </source>
</evidence>
<evidence type="ECO:0000313" key="3">
    <source>
        <dbReference type="Proteomes" id="UP000593562"/>
    </source>
</evidence>
<gene>
    <name evidence="2" type="ORF">HS088_TW18G00056</name>
</gene>
<organism evidence="2 3">
    <name type="scientific">Tripterygium wilfordii</name>
    <name type="common">Thunder God vine</name>
    <dbReference type="NCBI Taxonomy" id="458696"/>
    <lineage>
        <taxon>Eukaryota</taxon>
        <taxon>Viridiplantae</taxon>
        <taxon>Streptophyta</taxon>
        <taxon>Embryophyta</taxon>
        <taxon>Tracheophyta</taxon>
        <taxon>Spermatophyta</taxon>
        <taxon>Magnoliopsida</taxon>
        <taxon>eudicotyledons</taxon>
        <taxon>Gunneridae</taxon>
        <taxon>Pentapetalae</taxon>
        <taxon>rosids</taxon>
        <taxon>fabids</taxon>
        <taxon>Celastrales</taxon>
        <taxon>Celastraceae</taxon>
        <taxon>Tripterygium</taxon>
    </lineage>
</organism>
<accession>A0A7J7CB90</accession>
<dbReference type="AlphaFoldDB" id="A0A7J7CB90"/>
<proteinExistence type="predicted"/>
<feature type="region of interest" description="Disordered" evidence="1">
    <location>
        <begin position="49"/>
        <end position="73"/>
    </location>
</feature>
<evidence type="ECO:0000313" key="2">
    <source>
        <dbReference type="EMBL" id="KAF5731379.1"/>
    </source>
</evidence>
<dbReference type="InParanoid" id="A0A7J7CB90"/>
<dbReference type="Proteomes" id="UP000593562">
    <property type="component" value="Unassembled WGS sequence"/>
</dbReference>
<feature type="compositionally biased region" description="Polar residues" evidence="1">
    <location>
        <begin position="49"/>
        <end position="59"/>
    </location>
</feature>